<evidence type="ECO:0000313" key="7">
    <source>
        <dbReference type="Proteomes" id="UP000521676"/>
    </source>
</evidence>
<dbReference type="Pfam" id="PF02894">
    <property type="entry name" value="GFO_IDH_MocA_C"/>
    <property type="match status" value="1"/>
</dbReference>
<dbReference type="GO" id="GO:0016491">
    <property type="term" value="F:oxidoreductase activity"/>
    <property type="evidence" value="ECO:0007669"/>
    <property type="project" value="UniProtKB-KW"/>
</dbReference>
<evidence type="ECO:0000313" key="5">
    <source>
        <dbReference type="EMBL" id="NWJ48343.1"/>
    </source>
</evidence>
<dbReference type="EMBL" id="CP128400">
    <property type="protein sequence ID" value="WJW68277.1"/>
    <property type="molecule type" value="Genomic_DNA"/>
</dbReference>
<sequence>MAQTEEYSAPVKLGLIGAGLAFKRLHLPALTALKGYFRITAVCDIAPETLSESTRLAADLNKANFGEESEIRTYSGYRELLQDNEVEAVLISLPIHLNAEVMQDAALAGKHLICEKPLASNLAQGRKLAPVLESLAATKGLAIEIAENYHYRPELAIARRWAFEEKLLGEVVIITAQNFVRMDTSQGYAATAWRIDNQYRGGILMDGGIHYIAMLRRLAGEVEQVHAFARHMHKTATSSPDTISINLRFRSGTLGNMIYTGASPNLLPPRDQPDCIIYGTQGQIQLSKKNDARLLLQAFDAWQPTGFKEAQYWAAETSSYYEEFLNFYEAIRFGKPVLASPTECLHDLELMCAALDSAEERAVKLL</sequence>
<feature type="domain" description="Gfo/Idh/MocA-like oxidoreductase N-terminal" evidence="3">
    <location>
        <begin position="12"/>
        <end position="133"/>
    </location>
</feature>
<dbReference type="InterPro" id="IPR004104">
    <property type="entry name" value="Gfo/Idh/MocA-like_OxRdtase_C"/>
</dbReference>
<dbReference type="InterPro" id="IPR050463">
    <property type="entry name" value="Gfo/Idh/MocA_oxidrdct_glycsds"/>
</dbReference>
<dbReference type="AlphaFoldDB" id="A0A8T7M8L3"/>
<evidence type="ECO:0000259" key="4">
    <source>
        <dbReference type="Pfam" id="PF02894"/>
    </source>
</evidence>
<dbReference type="PANTHER" id="PTHR43818:SF11">
    <property type="entry name" value="BCDNA.GH03377"/>
    <property type="match status" value="1"/>
</dbReference>
<dbReference type="EMBL" id="JACATZ010000003">
    <property type="protein sequence ID" value="NWJ48343.1"/>
    <property type="molecule type" value="Genomic_DNA"/>
</dbReference>
<dbReference type="RefSeq" id="WP_341470181.1">
    <property type="nucleotide sequence ID" value="NZ_CP128400.1"/>
</dbReference>
<evidence type="ECO:0000313" key="6">
    <source>
        <dbReference type="EMBL" id="WJW68277.1"/>
    </source>
</evidence>
<evidence type="ECO:0000256" key="2">
    <source>
        <dbReference type="ARBA" id="ARBA00023002"/>
    </source>
</evidence>
<name>A0A8T7M8L3_9CHLR</name>
<dbReference type="InterPro" id="IPR000683">
    <property type="entry name" value="Gfo/Idh/MocA-like_OxRdtase_N"/>
</dbReference>
<dbReference type="Proteomes" id="UP001431572">
    <property type="component" value="Chromosome 2"/>
</dbReference>
<evidence type="ECO:0000313" key="8">
    <source>
        <dbReference type="Proteomes" id="UP001431572"/>
    </source>
</evidence>
<keyword evidence="2" id="KW-0560">Oxidoreductase</keyword>
<comment type="similarity">
    <text evidence="1">Belongs to the Gfo/Idh/MocA family.</text>
</comment>
<accession>A0A8T7M8L3</accession>
<dbReference type="Gene3D" id="3.30.360.10">
    <property type="entry name" value="Dihydrodipicolinate Reductase, domain 2"/>
    <property type="match status" value="1"/>
</dbReference>
<keyword evidence="8" id="KW-1185">Reference proteome</keyword>
<dbReference type="Gene3D" id="3.40.50.720">
    <property type="entry name" value="NAD(P)-binding Rossmann-like Domain"/>
    <property type="match status" value="1"/>
</dbReference>
<dbReference type="PANTHER" id="PTHR43818">
    <property type="entry name" value="BCDNA.GH03377"/>
    <property type="match status" value="1"/>
</dbReference>
<proteinExistence type="inferred from homology"/>
<gene>
    <name evidence="5" type="ORF">HXX08_21005</name>
    <name evidence="6" type="ORF">OZ401_003884</name>
</gene>
<evidence type="ECO:0000256" key="1">
    <source>
        <dbReference type="ARBA" id="ARBA00010928"/>
    </source>
</evidence>
<reference evidence="5 7" key="1">
    <citation type="submission" date="2020-06" db="EMBL/GenBank/DDBJ databases">
        <title>Anoxygenic phototrophic Chloroflexota member uses a Type I reaction center.</title>
        <authorList>
            <person name="Tsuji J.M."/>
            <person name="Shaw N.A."/>
            <person name="Nagashima S."/>
            <person name="Venkiteswaran J."/>
            <person name="Schiff S.L."/>
            <person name="Hanada S."/>
            <person name="Tank M."/>
            <person name="Neufeld J.D."/>
        </authorList>
    </citation>
    <scope>NUCLEOTIDE SEQUENCE [LARGE SCALE GENOMIC DNA]</scope>
    <source>
        <strain evidence="5">L227-S17</strain>
    </source>
</reference>
<dbReference type="SUPFAM" id="SSF55347">
    <property type="entry name" value="Glyceraldehyde-3-phosphate dehydrogenase-like, C-terminal domain"/>
    <property type="match status" value="1"/>
</dbReference>
<dbReference type="SUPFAM" id="SSF51735">
    <property type="entry name" value="NAD(P)-binding Rossmann-fold domains"/>
    <property type="match status" value="1"/>
</dbReference>
<dbReference type="InterPro" id="IPR036291">
    <property type="entry name" value="NAD(P)-bd_dom_sf"/>
</dbReference>
<feature type="domain" description="Gfo/Idh/MocA-like oxidoreductase C-terminal" evidence="4">
    <location>
        <begin position="165"/>
        <end position="363"/>
    </location>
</feature>
<dbReference type="GO" id="GO:0000166">
    <property type="term" value="F:nucleotide binding"/>
    <property type="evidence" value="ECO:0007669"/>
    <property type="project" value="InterPro"/>
</dbReference>
<dbReference type="Pfam" id="PF01408">
    <property type="entry name" value="GFO_IDH_MocA"/>
    <property type="match status" value="1"/>
</dbReference>
<reference evidence="6" key="2">
    <citation type="journal article" date="2024" name="Nature">
        <title>Anoxygenic phototroph of the Chloroflexota uses a type I reaction centre.</title>
        <authorList>
            <person name="Tsuji J.M."/>
            <person name="Shaw N.A."/>
            <person name="Nagashima S."/>
            <person name="Venkiteswaran J.J."/>
            <person name="Schiff S.L."/>
            <person name="Watanabe T."/>
            <person name="Fukui M."/>
            <person name="Hanada S."/>
            <person name="Tank M."/>
            <person name="Neufeld J.D."/>
        </authorList>
    </citation>
    <scope>NUCLEOTIDE SEQUENCE</scope>
    <source>
        <strain evidence="6">L227-S17</strain>
    </source>
</reference>
<evidence type="ECO:0000259" key="3">
    <source>
        <dbReference type="Pfam" id="PF01408"/>
    </source>
</evidence>
<organism evidence="5 7">
    <name type="scientific">Candidatus Chlorohelix allophototropha</name>
    <dbReference type="NCBI Taxonomy" id="3003348"/>
    <lineage>
        <taxon>Bacteria</taxon>
        <taxon>Bacillati</taxon>
        <taxon>Chloroflexota</taxon>
        <taxon>Chloroflexia</taxon>
        <taxon>Candidatus Chloroheliales</taxon>
        <taxon>Candidatus Chloroheliaceae</taxon>
        <taxon>Candidatus Chlorohelix</taxon>
    </lineage>
</organism>
<dbReference type="Proteomes" id="UP000521676">
    <property type="component" value="Unassembled WGS sequence"/>
</dbReference>
<protein>
    <submittedName>
        <fullName evidence="5">Gfo/Idh/MocA family oxidoreductase</fullName>
    </submittedName>
</protein>